<dbReference type="EMBL" id="AP013068">
    <property type="protein sequence ID" value="BAN48466.1"/>
    <property type="molecule type" value="Genomic_DNA"/>
</dbReference>
<dbReference type="PANTHER" id="PTHR10009:SF18">
    <property type="entry name" value="PROTEIN YELLOW-LIKE PROTEIN"/>
    <property type="match status" value="1"/>
</dbReference>
<dbReference type="Proteomes" id="UP000015503">
    <property type="component" value="Chromosome"/>
</dbReference>
<proteinExistence type="predicted"/>
<organism evidence="4 5">
    <name type="scientific">Metapseudomonas resinovorans NBRC 106553</name>
    <dbReference type="NCBI Taxonomy" id="1245471"/>
    <lineage>
        <taxon>Bacteria</taxon>
        <taxon>Pseudomonadati</taxon>
        <taxon>Pseudomonadota</taxon>
        <taxon>Gammaproteobacteria</taxon>
        <taxon>Pseudomonadales</taxon>
        <taxon>Pseudomonadaceae</taxon>
        <taxon>Metapseudomonas</taxon>
    </lineage>
</organism>
<dbReference type="PANTHER" id="PTHR10009">
    <property type="entry name" value="PROTEIN YELLOW-RELATED"/>
    <property type="match status" value="1"/>
</dbReference>
<dbReference type="RefSeq" id="WP_016492660.1">
    <property type="nucleotide sequence ID" value="NC_021499.1"/>
</dbReference>
<reference evidence="4 5" key="1">
    <citation type="journal article" date="2013" name="Genome Announc.">
        <title>Complete Genome Sequence of the Carbazole Degrader Pseudomonas resinovorans Strain CA10 (NBRC 106553).</title>
        <authorList>
            <person name="Shintani M."/>
            <person name="Hosoyama A."/>
            <person name="Ohji S."/>
            <person name="Tsuchikane K."/>
            <person name="Takarada H."/>
            <person name="Yamazoe A."/>
            <person name="Fujita N."/>
            <person name="Nojiri H."/>
        </authorList>
    </citation>
    <scope>NUCLEOTIDE SEQUENCE [LARGE SCALE GENOMIC DNA]</scope>
    <source>
        <strain evidence="4 5">NBRC 106553</strain>
    </source>
</reference>
<evidence type="ECO:0008006" key="6">
    <source>
        <dbReference type="Google" id="ProtNLM"/>
    </source>
</evidence>
<dbReference type="KEGG" id="pre:PCA10_27340"/>
<keyword evidence="3" id="KW-0732">Signal</keyword>
<dbReference type="AlphaFoldDB" id="S6AVI3"/>
<dbReference type="InterPro" id="IPR017996">
    <property type="entry name" value="MRJP/yellow-related"/>
</dbReference>
<evidence type="ECO:0000256" key="1">
    <source>
        <dbReference type="ARBA" id="ARBA00004613"/>
    </source>
</evidence>
<feature type="chain" id="PRO_5004545887" description="Major royal jelly protein" evidence="3">
    <location>
        <begin position="25"/>
        <end position="369"/>
    </location>
</feature>
<dbReference type="Gene3D" id="2.120.10.30">
    <property type="entry name" value="TolB, C-terminal domain"/>
    <property type="match status" value="1"/>
</dbReference>
<evidence type="ECO:0000256" key="2">
    <source>
        <dbReference type="ARBA" id="ARBA00022525"/>
    </source>
</evidence>
<dbReference type="SUPFAM" id="SSF101898">
    <property type="entry name" value="NHL repeat"/>
    <property type="match status" value="1"/>
</dbReference>
<dbReference type="InterPro" id="IPR011042">
    <property type="entry name" value="6-blade_b-propeller_TolB-like"/>
</dbReference>
<comment type="subcellular location">
    <subcellularLocation>
        <location evidence="1">Secreted</location>
    </subcellularLocation>
</comment>
<evidence type="ECO:0000313" key="4">
    <source>
        <dbReference type="EMBL" id="BAN48466.1"/>
    </source>
</evidence>
<dbReference type="STRING" id="1245471.PCA10_27340"/>
<dbReference type="eggNOG" id="COG3391">
    <property type="taxonomic scope" value="Bacteria"/>
</dbReference>
<dbReference type="HOGENOM" id="CLU_031076_0_1_6"/>
<dbReference type="GO" id="GO:0005576">
    <property type="term" value="C:extracellular region"/>
    <property type="evidence" value="ECO:0007669"/>
    <property type="project" value="UniProtKB-SubCell"/>
</dbReference>
<gene>
    <name evidence="4" type="ORF">PCA10_27340</name>
</gene>
<keyword evidence="2" id="KW-0964">Secreted</keyword>
<sequence length="369" mass="39900">MNRFSPTLLATALAATVFVTLAQADEPKVGQVEVIAELEITPGNVTASKDGRIFASVHGMRRGPVQLVEVTGRDSYVAFPNDAWNAKPGSGQDVMNTPHGVVIDSRDRLWVVDHGNWLEKPQPPKLVAFDINSRELVYRHDFNPWVAPAGQILQDLAVDGERGFVYVADCGLDPAIVAVDTTRGTSRRFSGHPSLAAEDVELVVEGKPLLFPGEGGRMAPARVGVNPITLSADGETIYYGPMNGTSWYSVPARLFREGASDAQIAAAIKRVGAKPVSDGAATDAEGNHFITNLPDNGIDMLTSTGELKPLVRDDRFLWADNAHFGPDSWLYVAINQLHRNPIFTNAADTGKPPYLIVRIWTGTEGQPGR</sequence>
<dbReference type="OrthoDB" id="9797664at2"/>
<accession>S6AVI3</accession>
<name>S6AVI3_METRE</name>
<evidence type="ECO:0000313" key="5">
    <source>
        <dbReference type="Proteomes" id="UP000015503"/>
    </source>
</evidence>
<dbReference type="Pfam" id="PF03022">
    <property type="entry name" value="MRJP"/>
    <property type="match status" value="1"/>
</dbReference>
<feature type="signal peptide" evidence="3">
    <location>
        <begin position="1"/>
        <end position="24"/>
    </location>
</feature>
<protein>
    <recommendedName>
        <fullName evidence="6">Major royal jelly protein</fullName>
    </recommendedName>
</protein>
<keyword evidence="5" id="KW-1185">Reference proteome</keyword>
<evidence type="ECO:0000256" key="3">
    <source>
        <dbReference type="SAM" id="SignalP"/>
    </source>
</evidence>
<dbReference type="PATRIC" id="fig|1245471.3.peg.2771"/>